<dbReference type="Proteomes" id="UP000288859">
    <property type="component" value="Unassembled WGS sequence"/>
</dbReference>
<dbReference type="EMBL" id="NAJM01000044">
    <property type="protein sequence ID" value="RVX67856.1"/>
    <property type="molecule type" value="Genomic_DNA"/>
</dbReference>
<dbReference type="Gene3D" id="1.20.1250.20">
    <property type="entry name" value="MFS general substrate transporter like domains"/>
    <property type="match status" value="2"/>
</dbReference>
<evidence type="ECO:0000313" key="10">
    <source>
        <dbReference type="Proteomes" id="UP000288859"/>
    </source>
</evidence>
<evidence type="ECO:0000313" key="9">
    <source>
        <dbReference type="EMBL" id="RVX67856.1"/>
    </source>
</evidence>
<feature type="transmembrane region" description="Helical" evidence="7">
    <location>
        <begin position="157"/>
        <end position="177"/>
    </location>
</feature>
<evidence type="ECO:0000256" key="1">
    <source>
        <dbReference type="ARBA" id="ARBA00004141"/>
    </source>
</evidence>
<feature type="transmembrane region" description="Helical" evidence="7">
    <location>
        <begin position="189"/>
        <end position="211"/>
    </location>
</feature>
<name>A0A438MY65_EXOME</name>
<dbReference type="Pfam" id="PF07690">
    <property type="entry name" value="MFS_1"/>
    <property type="match status" value="1"/>
</dbReference>
<evidence type="ECO:0000256" key="6">
    <source>
        <dbReference type="SAM" id="MobiDB-lite"/>
    </source>
</evidence>
<protein>
    <recommendedName>
        <fullName evidence="8">Major facilitator superfamily (MFS) profile domain-containing protein</fullName>
    </recommendedName>
</protein>
<reference evidence="9 10" key="1">
    <citation type="submission" date="2017-03" db="EMBL/GenBank/DDBJ databases">
        <title>Genomes of endolithic fungi from Antarctica.</title>
        <authorList>
            <person name="Coleine C."/>
            <person name="Masonjones S."/>
            <person name="Stajich J.E."/>
        </authorList>
    </citation>
    <scope>NUCLEOTIDE SEQUENCE [LARGE SCALE GENOMIC DNA]</scope>
    <source>
        <strain evidence="9 10">CCFEE 6314</strain>
    </source>
</reference>
<feature type="transmembrane region" description="Helical" evidence="7">
    <location>
        <begin position="448"/>
        <end position="469"/>
    </location>
</feature>
<evidence type="ECO:0000256" key="5">
    <source>
        <dbReference type="ARBA" id="ARBA00023136"/>
    </source>
</evidence>
<feature type="transmembrane region" description="Helical" evidence="7">
    <location>
        <begin position="356"/>
        <end position="375"/>
    </location>
</feature>
<feature type="transmembrane region" description="Helical" evidence="7">
    <location>
        <begin position="291"/>
        <end position="312"/>
    </location>
</feature>
<feature type="transmembrane region" description="Helical" evidence="7">
    <location>
        <begin position="381"/>
        <end position="403"/>
    </location>
</feature>
<dbReference type="PANTHER" id="PTHR43791">
    <property type="entry name" value="PERMEASE-RELATED"/>
    <property type="match status" value="1"/>
</dbReference>
<feature type="transmembrane region" description="Helical" evidence="7">
    <location>
        <begin position="223"/>
        <end position="244"/>
    </location>
</feature>
<dbReference type="GO" id="GO:0022857">
    <property type="term" value="F:transmembrane transporter activity"/>
    <property type="evidence" value="ECO:0007669"/>
    <property type="project" value="InterPro"/>
</dbReference>
<feature type="transmembrane region" description="Helical" evidence="7">
    <location>
        <begin position="126"/>
        <end position="145"/>
    </location>
</feature>
<keyword evidence="4 7" id="KW-1133">Transmembrane helix</keyword>
<dbReference type="SUPFAM" id="SSF103473">
    <property type="entry name" value="MFS general substrate transporter"/>
    <property type="match status" value="1"/>
</dbReference>
<evidence type="ECO:0000256" key="2">
    <source>
        <dbReference type="ARBA" id="ARBA00022448"/>
    </source>
</evidence>
<feature type="region of interest" description="Disordered" evidence="6">
    <location>
        <begin position="25"/>
        <end position="45"/>
    </location>
</feature>
<dbReference type="InterPro" id="IPR020846">
    <property type="entry name" value="MFS_dom"/>
</dbReference>
<keyword evidence="5 7" id="KW-0472">Membrane</keyword>
<feature type="transmembrane region" description="Helical" evidence="7">
    <location>
        <begin position="59"/>
        <end position="77"/>
    </location>
</feature>
<dbReference type="VEuPathDB" id="FungiDB:PV10_05528"/>
<dbReference type="PROSITE" id="PS50850">
    <property type="entry name" value="MFS"/>
    <property type="match status" value="1"/>
</dbReference>
<dbReference type="PANTHER" id="PTHR43791:SF47">
    <property type="entry name" value="MAJOR FACILITATOR SUPERFAMILY (MFS) PROFILE DOMAIN-CONTAINING PROTEIN-RELATED"/>
    <property type="match status" value="1"/>
</dbReference>
<dbReference type="InterPro" id="IPR036259">
    <property type="entry name" value="MFS_trans_sf"/>
</dbReference>
<feature type="transmembrane region" description="Helical" evidence="7">
    <location>
        <begin position="332"/>
        <end position="349"/>
    </location>
</feature>
<feature type="transmembrane region" description="Helical" evidence="7">
    <location>
        <begin position="415"/>
        <end position="436"/>
    </location>
</feature>
<gene>
    <name evidence="9" type="ORF">B0A52_07784</name>
</gene>
<feature type="domain" description="Major facilitator superfamily (MFS) profile" evidence="8">
    <location>
        <begin position="59"/>
        <end position="474"/>
    </location>
</feature>
<evidence type="ECO:0000259" key="8">
    <source>
        <dbReference type="PROSITE" id="PS50850"/>
    </source>
</evidence>
<comment type="caution">
    <text evidence="9">The sequence shown here is derived from an EMBL/GenBank/DDBJ whole genome shotgun (WGS) entry which is preliminary data.</text>
</comment>
<feature type="transmembrane region" description="Helical" evidence="7">
    <location>
        <begin position="97"/>
        <end position="114"/>
    </location>
</feature>
<accession>A0A438MY65</accession>
<keyword evidence="2" id="KW-0813">Transport</keyword>
<organism evidence="9 10">
    <name type="scientific">Exophiala mesophila</name>
    <name type="common">Black yeast-like fungus</name>
    <dbReference type="NCBI Taxonomy" id="212818"/>
    <lineage>
        <taxon>Eukaryota</taxon>
        <taxon>Fungi</taxon>
        <taxon>Dikarya</taxon>
        <taxon>Ascomycota</taxon>
        <taxon>Pezizomycotina</taxon>
        <taxon>Eurotiomycetes</taxon>
        <taxon>Chaetothyriomycetidae</taxon>
        <taxon>Chaetothyriales</taxon>
        <taxon>Herpotrichiellaceae</taxon>
        <taxon>Exophiala</taxon>
    </lineage>
</organism>
<evidence type="ECO:0000256" key="7">
    <source>
        <dbReference type="SAM" id="Phobius"/>
    </source>
</evidence>
<evidence type="ECO:0000256" key="4">
    <source>
        <dbReference type="ARBA" id="ARBA00022989"/>
    </source>
</evidence>
<dbReference type="GO" id="GO:0016020">
    <property type="term" value="C:membrane"/>
    <property type="evidence" value="ECO:0007669"/>
    <property type="project" value="UniProtKB-SubCell"/>
</dbReference>
<evidence type="ECO:0000256" key="3">
    <source>
        <dbReference type="ARBA" id="ARBA00022692"/>
    </source>
</evidence>
<dbReference type="OrthoDB" id="3639251at2759"/>
<keyword evidence="3 7" id="KW-0812">Transmembrane</keyword>
<dbReference type="FunFam" id="1.20.1250.20:FF:000013">
    <property type="entry name" value="MFS general substrate transporter"/>
    <property type="match status" value="1"/>
</dbReference>
<dbReference type="InterPro" id="IPR011701">
    <property type="entry name" value="MFS"/>
</dbReference>
<sequence length="494" mass="54937">MANMQKDVPTAELLEAVHIESKDSIPISSTREDNTPNEPVQDWSPEEEKALVKKADLRVFPMLCVVFGLSLLDRTNISTAYIAGMGRSLDLAVGSRYSIALLAFFPGYALFELPSNAIIRRLGARVWLTFLIISWGLVVLGTGFVQSWKTLTLCRTLLGIFEAGLFPGSIFIIGSWYRQFETGRRITIFYMAALLTSAFGPILAYALSLISVGDGDFAEGWRWIFIIEGIITVLAGLVAPFLLVEFPERVKWLTAREKEIAFARLMPDKKAREYVHPTTKEMLKMLCDWKLLFYSLQYFVGSSSTYAIAFYAPIILQQGMGFSYTMAQLLSSPPYIFTIIMGLVMAWISDKRQTRWPILCVQSVTCIVGLLIMLYGKLPGVQYFGLFLSIYGTSANLPLTLTYGQSNTADVRKKGVVAAAMIGTGAAGGICGSTIFKASDAPRYLPGMWAIIAMQMLYTVATFTLSMYLKRQNKLADEGKRPSLENLEGFRYAP</sequence>
<dbReference type="AlphaFoldDB" id="A0A438MY65"/>
<proteinExistence type="predicted"/>
<dbReference type="FunFam" id="1.20.1250.20:FF:000018">
    <property type="entry name" value="MFS transporter permease"/>
    <property type="match status" value="1"/>
</dbReference>
<comment type="subcellular location">
    <subcellularLocation>
        <location evidence="1">Membrane</location>
        <topology evidence="1">Multi-pass membrane protein</topology>
    </subcellularLocation>
</comment>